<comment type="caution">
    <text evidence="3">The sequence shown here is derived from an EMBL/GenBank/DDBJ whole genome shotgun (WGS) entry which is preliminary data.</text>
</comment>
<dbReference type="AlphaFoldDB" id="A0A1X0J084"/>
<dbReference type="OrthoDB" id="9827811at2"/>
<protein>
    <submittedName>
        <fullName evidence="3">Uncharacterized protein</fullName>
    </submittedName>
</protein>
<proteinExistence type="predicted"/>
<feature type="region of interest" description="Disordered" evidence="1">
    <location>
        <begin position="130"/>
        <end position="183"/>
    </location>
</feature>
<keyword evidence="2" id="KW-0472">Membrane</keyword>
<organism evidence="3 4">
    <name type="scientific">Mycolicibacterium rhodesiae</name>
    <name type="common">Mycobacterium rhodesiae</name>
    <dbReference type="NCBI Taxonomy" id="36814"/>
    <lineage>
        <taxon>Bacteria</taxon>
        <taxon>Bacillati</taxon>
        <taxon>Actinomycetota</taxon>
        <taxon>Actinomycetes</taxon>
        <taxon>Mycobacteriales</taxon>
        <taxon>Mycobacteriaceae</taxon>
        <taxon>Mycolicibacterium</taxon>
    </lineage>
</organism>
<keyword evidence="2" id="KW-0812">Transmembrane</keyword>
<feature type="transmembrane region" description="Helical" evidence="2">
    <location>
        <begin position="65"/>
        <end position="89"/>
    </location>
</feature>
<keyword evidence="4" id="KW-1185">Reference proteome</keyword>
<sequence>MIVAIGLLAAPNTLAQPHDPTRHEFSVDLQSAFVDLTVPAPPTAAKTLSPEATSNGIKAIALATLWYLAFPVTVPVSFLLAGWLGVYALGGDARNPKVADPWLVKAALDIFVYAPLNFIRYAATGPVSQRNTAATAATRRHSTEFRAHGPGRNVAHGLANSRRPVHPQAARSGRTMMKERSHD</sequence>
<gene>
    <name evidence="3" type="ORF">BST42_09620</name>
</gene>
<dbReference type="RefSeq" id="WP_083118323.1">
    <property type="nucleotide sequence ID" value="NZ_JACKUO010000022.1"/>
</dbReference>
<name>A0A1X0J084_MYCRH</name>
<dbReference type="Proteomes" id="UP000192534">
    <property type="component" value="Unassembled WGS sequence"/>
</dbReference>
<evidence type="ECO:0000313" key="3">
    <source>
        <dbReference type="EMBL" id="ORB55021.1"/>
    </source>
</evidence>
<evidence type="ECO:0000256" key="2">
    <source>
        <dbReference type="SAM" id="Phobius"/>
    </source>
</evidence>
<keyword evidence="2" id="KW-1133">Transmembrane helix</keyword>
<evidence type="ECO:0000313" key="4">
    <source>
        <dbReference type="Proteomes" id="UP000192534"/>
    </source>
</evidence>
<dbReference type="EMBL" id="MVIH01000003">
    <property type="protein sequence ID" value="ORB55021.1"/>
    <property type="molecule type" value="Genomic_DNA"/>
</dbReference>
<accession>A0A1X0J084</accession>
<evidence type="ECO:0000256" key="1">
    <source>
        <dbReference type="SAM" id="MobiDB-lite"/>
    </source>
</evidence>
<reference evidence="3 4" key="1">
    <citation type="submission" date="2016-12" db="EMBL/GenBank/DDBJ databases">
        <title>The new phylogeny of genus Mycobacterium.</title>
        <authorList>
            <person name="Tortoli E."/>
            <person name="Trovato A."/>
            <person name="Cirillo D.M."/>
        </authorList>
    </citation>
    <scope>NUCLEOTIDE SEQUENCE [LARGE SCALE GENOMIC DNA]</scope>
    <source>
        <strain evidence="3 4">DSM 44223</strain>
    </source>
</reference>